<reference evidence="2" key="1">
    <citation type="journal article" date="2022" name="bioRxiv">
        <title>Sequencing and chromosome-scale assembly of the giantPleurodeles waltlgenome.</title>
        <authorList>
            <person name="Brown T."/>
            <person name="Elewa A."/>
            <person name="Iarovenko S."/>
            <person name="Subramanian E."/>
            <person name="Araus A.J."/>
            <person name="Petzold A."/>
            <person name="Susuki M."/>
            <person name="Suzuki K.-i.T."/>
            <person name="Hayashi T."/>
            <person name="Toyoda A."/>
            <person name="Oliveira C."/>
            <person name="Osipova E."/>
            <person name="Leigh N.D."/>
            <person name="Simon A."/>
            <person name="Yun M.H."/>
        </authorList>
    </citation>
    <scope>NUCLEOTIDE SEQUENCE</scope>
    <source>
        <strain evidence="2">20211129_DDA</strain>
        <tissue evidence="2">Liver</tissue>
    </source>
</reference>
<accession>A0AAV7WN09</accession>
<feature type="compositionally biased region" description="Polar residues" evidence="1">
    <location>
        <begin position="349"/>
        <end position="359"/>
    </location>
</feature>
<feature type="region of interest" description="Disordered" evidence="1">
    <location>
        <begin position="325"/>
        <end position="385"/>
    </location>
</feature>
<protein>
    <submittedName>
        <fullName evidence="2">Uncharacterized protein</fullName>
    </submittedName>
</protein>
<organism evidence="2 3">
    <name type="scientific">Pleurodeles waltl</name>
    <name type="common">Iberian ribbed newt</name>
    <dbReference type="NCBI Taxonomy" id="8319"/>
    <lineage>
        <taxon>Eukaryota</taxon>
        <taxon>Metazoa</taxon>
        <taxon>Chordata</taxon>
        <taxon>Craniata</taxon>
        <taxon>Vertebrata</taxon>
        <taxon>Euteleostomi</taxon>
        <taxon>Amphibia</taxon>
        <taxon>Batrachia</taxon>
        <taxon>Caudata</taxon>
        <taxon>Salamandroidea</taxon>
        <taxon>Salamandridae</taxon>
        <taxon>Pleurodelinae</taxon>
        <taxon>Pleurodeles</taxon>
    </lineage>
</organism>
<evidence type="ECO:0000256" key="1">
    <source>
        <dbReference type="SAM" id="MobiDB-lite"/>
    </source>
</evidence>
<dbReference type="AlphaFoldDB" id="A0AAV7WN09"/>
<evidence type="ECO:0000313" key="2">
    <source>
        <dbReference type="EMBL" id="KAJ1214150.1"/>
    </source>
</evidence>
<dbReference type="Proteomes" id="UP001066276">
    <property type="component" value="Chromosome 1_1"/>
</dbReference>
<comment type="caution">
    <text evidence="2">The sequence shown here is derived from an EMBL/GenBank/DDBJ whole genome shotgun (WGS) entry which is preliminary data.</text>
</comment>
<proteinExistence type="predicted"/>
<keyword evidence="3" id="KW-1185">Reference proteome</keyword>
<feature type="compositionally biased region" description="Basic residues" evidence="1">
    <location>
        <begin position="360"/>
        <end position="370"/>
    </location>
</feature>
<gene>
    <name evidence="2" type="ORF">NDU88_001776</name>
</gene>
<evidence type="ECO:0000313" key="3">
    <source>
        <dbReference type="Proteomes" id="UP001066276"/>
    </source>
</evidence>
<sequence length="775" mass="88408">MLGEKVPFVAMRSNHIDLDTADANGKHGAPEKFFETTNMRTVTDHLEKCAQFSQKHMEATSETICNTAVLSANLDSSKGMFLSPDANPDISSLKQNCKTELFQRDAFHLQKNCKILELTKKSKERVSSNAKQNVSDCIAKTENLKGNPDIESCFQKSRLQKHSNFVPCITENDNPLVCPNILFEAVCLPVSDMAKKSCLKRKQISKCADANHKSRGMQKVCKKEKKNRTCKRDAAIYEANAPQQEHNSPNRTPKRKCFLKKKRKSDFTESVVPENVHSASPVFIPKGTILTVINSTVSKAASKNGDYSKRSKNIAHCNETFLPRPVLFHNSPTKRQKPPEDKSFKGSGCRNSNQQVNAKKQSKLNNRKHNVVNDGDRDSNLQRSILKGSQLTKKVKKEPLKGCFQKKKIKSGCGNSVQEPHSKKQPKLNIRRNNILLNECGRKSHLQKAVLKRPQLTKKENKEHLKDCLKKKKIKFGCRNSKQELNSKKQMKLNITKKYILMNEGGIASHSQNTVVKRPRLTKKEKDEQMKVCLKNKKNKCGRRNSKQEPNSKKQLTVNVRKNNKLVKEQSLDKHLQKAVLKRSLLKEKEHFKDCFQNKKLKVQDEHSIQNESKCAIVQERHLQLIPVFDDQRIKCPRLNQPVVVMNHPDVDSLEIVNIMNTIKKYKGRVLRVFLSERTMQCLRVKQQLKRLICTNVSTSVKEQPMLQVKQSTIHRVSEQTVDVITDESQQSAVLFHIHDGDYQPQNSWMGQGLPLPLESTVHWSSCSLSEMSHS</sequence>
<dbReference type="EMBL" id="JANPWB010000001">
    <property type="protein sequence ID" value="KAJ1214150.1"/>
    <property type="molecule type" value="Genomic_DNA"/>
</dbReference>
<name>A0AAV7WN09_PLEWA</name>